<comment type="caution">
    <text evidence="2">The sequence shown here is derived from an EMBL/GenBank/DDBJ whole genome shotgun (WGS) entry which is preliminary data.</text>
</comment>
<reference evidence="2" key="1">
    <citation type="submission" date="2023-02" db="EMBL/GenBank/DDBJ databases">
        <title>Colletotrichum kahawae CIFC_Que2 genome sequencing and assembly.</title>
        <authorList>
            <person name="Baroncelli R."/>
        </authorList>
    </citation>
    <scope>NUCLEOTIDE SEQUENCE</scope>
    <source>
        <strain evidence="2">CIFC_Que2</strain>
    </source>
</reference>
<evidence type="ECO:0000313" key="2">
    <source>
        <dbReference type="EMBL" id="KAK2730997.1"/>
    </source>
</evidence>
<dbReference type="AlphaFoldDB" id="A0AAD9XZ33"/>
<accession>A0AAD9XZ33</accession>
<keyword evidence="3" id="KW-1185">Reference proteome</keyword>
<organism evidence="2 3">
    <name type="scientific">Colletotrichum kahawae</name>
    <name type="common">Coffee berry disease fungus</name>
    <dbReference type="NCBI Taxonomy" id="34407"/>
    <lineage>
        <taxon>Eukaryota</taxon>
        <taxon>Fungi</taxon>
        <taxon>Dikarya</taxon>
        <taxon>Ascomycota</taxon>
        <taxon>Pezizomycotina</taxon>
        <taxon>Sordariomycetes</taxon>
        <taxon>Hypocreomycetidae</taxon>
        <taxon>Glomerellales</taxon>
        <taxon>Glomerellaceae</taxon>
        <taxon>Colletotrichum</taxon>
        <taxon>Colletotrichum gloeosporioides species complex</taxon>
    </lineage>
</organism>
<dbReference type="EMBL" id="VYYT01000621">
    <property type="protein sequence ID" value="KAK2730997.1"/>
    <property type="molecule type" value="Genomic_DNA"/>
</dbReference>
<dbReference type="Proteomes" id="UP001281614">
    <property type="component" value="Unassembled WGS sequence"/>
</dbReference>
<feature type="compositionally biased region" description="Low complexity" evidence="1">
    <location>
        <begin position="21"/>
        <end position="39"/>
    </location>
</feature>
<proteinExistence type="predicted"/>
<sequence>MIRRFGPQVQARGFGIDPPLTRTSHPPLRPSSPSHSNLPDTNWPAAASPRLGESFPPATPQRRSPHLSLAR</sequence>
<evidence type="ECO:0000313" key="3">
    <source>
        <dbReference type="Proteomes" id="UP001281614"/>
    </source>
</evidence>
<protein>
    <submittedName>
        <fullName evidence="2">Uncharacterized protein</fullName>
    </submittedName>
</protein>
<evidence type="ECO:0000256" key="1">
    <source>
        <dbReference type="SAM" id="MobiDB-lite"/>
    </source>
</evidence>
<feature type="region of interest" description="Disordered" evidence="1">
    <location>
        <begin position="1"/>
        <end position="71"/>
    </location>
</feature>
<name>A0AAD9XZ33_COLKA</name>
<gene>
    <name evidence="2" type="ORF">CKAH01_09255</name>
</gene>